<dbReference type="PATRIC" id="fig|1244083.3.peg.2164"/>
<comment type="caution">
    <text evidence="1">The sequence shown here is derived from an EMBL/GenBank/DDBJ whole genome shotgun (WGS) entry which is preliminary data.</text>
</comment>
<gene>
    <name evidence="1" type="ORF">CSUNSWCD_921</name>
</gene>
<protein>
    <submittedName>
        <fullName evidence="1">Outer membrane lipoprotein mapA</fullName>
    </submittedName>
</protein>
<dbReference type="AlphaFoldDB" id="M5IQ73"/>
<reference evidence="1 2" key="1">
    <citation type="journal article" date="2013" name="Genome Announc.">
        <title>Genome Sequence of Campylobacter showae UNSWCD, Isolated from a Patient with Crohn's Disease.</title>
        <authorList>
            <person name="Tay A.P."/>
            <person name="Kaakoush N.O."/>
            <person name="Deshpande N.P."/>
            <person name="Chen Z."/>
            <person name="Mitchell H."/>
            <person name="Wilkins M.R."/>
        </authorList>
    </citation>
    <scope>NUCLEOTIDE SEQUENCE [LARGE SCALE GENOMIC DNA]</scope>
    <source>
        <strain evidence="1 2">CSUNSWCD</strain>
    </source>
</reference>
<organism evidence="1 2">
    <name type="scientific">Campylobacter showae CSUNSWCD</name>
    <dbReference type="NCBI Taxonomy" id="1244083"/>
    <lineage>
        <taxon>Bacteria</taxon>
        <taxon>Pseudomonadati</taxon>
        <taxon>Campylobacterota</taxon>
        <taxon>Epsilonproteobacteria</taxon>
        <taxon>Campylobacterales</taxon>
        <taxon>Campylobacteraceae</taxon>
        <taxon>Campylobacter</taxon>
    </lineage>
</organism>
<evidence type="ECO:0000313" key="2">
    <source>
        <dbReference type="Proteomes" id="UP000011939"/>
    </source>
</evidence>
<accession>M5IQ73</accession>
<dbReference type="EMBL" id="AMZQ01000013">
    <property type="protein sequence ID" value="EKU10393.1"/>
    <property type="molecule type" value="Genomic_DNA"/>
</dbReference>
<sequence>MRAFLLRSRPLLLSRVKFVNLTRPDPHRENAKFSTISAFKISKIKFNKIYTNFQFPSNFTQIWKFISNLDRILLVQCKIYERIFMKNFILLFAAFLFTGCFGLFESSPEVAQTSEGNAKGYKEVMRIKADCSSCASGGQGIKINGTDYTSDVAIKCCIAQSRIDTNAAIKKVYIHKIADERAADSGIKFISKNGAKMLYPKERLERLFHLFLQDELLNRGIMVVDSQTSPYTYRVDFAFTDYTASYSEPSQYLSAAMKGKLGVKNINKTRVLNISTRQDVRKLEAEDTEDFNLYVYLLVKQAANKAAEEISKL</sequence>
<dbReference type="eggNOG" id="ENOG5030YGZ">
    <property type="taxonomic scope" value="Bacteria"/>
</dbReference>
<evidence type="ECO:0000313" key="1">
    <source>
        <dbReference type="EMBL" id="EKU10393.1"/>
    </source>
</evidence>
<dbReference type="STRING" id="1244083.CSUNSWCD_921"/>
<dbReference type="Proteomes" id="UP000011939">
    <property type="component" value="Unassembled WGS sequence"/>
</dbReference>
<keyword evidence="1" id="KW-0449">Lipoprotein</keyword>
<proteinExistence type="predicted"/>
<name>M5IQ73_9BACT</name>